<dbReference type="PROSITE" id="PS50109">
    <property type="entry name" value="HIS_KIN"/>
    <property type="match status" value="1"/>
</dbReference>
<evidence type="ECO:0000256" key="6">
    <source>
        <dbReference type="ARBA" id="ARBA00022679"/>
    </source>
</evidence>
<keyword evidence="8" id="KW-0418">Kinase</keyword>
<dbReference type="CDD" id="cd00082">
    <property type="entry name" value="HisKA"/>
    <property type="match status" value="1"/>
</dbReference>
<dbReference type="InterPro" id="IPR036097">
    <property type="entry name" value="HisK_dim/P_sf"/>
</dbReference>
<dbReference type="OrthoDB" id="9808408at2"/>
<dbReference type="InterPro" id="IPR005467">
    <property type="entry name" value="His_kinase_dom"/>
</dbReference>
<keyword evidence="5" id="KW-0597">Phosphoprotein</keyword>
<dbReference type="GO" id="GO:0005886">
    <property type="term" value="C:plasma membrane"/>
    <property type="evidence" value="ECO:0007669"/>
    <property type="project" value="UniProtKB-SubCell"/>
</dbReference>
<dbReference type="PROSITE" id="PS50885">
    <property type="entry name" value="HAMP"/>
    <property type="match status" value="1"/>
</dbReference>
<dbReference type="SUPFAM" id="SSF47384">
    <property type="entry name" value="Homodimeric domain of signal transducing histidine kinase"/>
    <property type="match status" value="1"/>
</dbReference>
<comment type="catalytic activity">
    <reaction evidence="1">
        <text>ATP + protein L-histidine = ADP + protein N-phospho-L-histidine.</text>
        <dbReference type="EC" id="2.7.13.3"/>
    </reaction>
</comment>
<dbReference type="PRINTS" id="PR00344">
    <property type="entry name" value="BCTRLSENSOR"/>
</dbReference>
<organism evidence="13 14">
    <name type="scientific">Abyssibacter profundi</name>
    <dbReference type="NCBI Taxonomy" id="2182787"/>
    <lineage>
        <taxon>Bacteria</taxon>
        <taxon>Pseudomonadati</taxon>
        <taxon>Pseudomonadota</taxon>
        <taxon>Gammaproteobacteria</taxon>
        <taxon>Chromatiales</taxon>
        <taxon>Oceanococcaceae</taxon>
        <taxon>Abyssibacter</taxon>
    </lineage>
</organism>
<dbReference type="Gene3D" id="3.30.450.20">
    <property type="entry name" value="PAS domain"/>
    <property type="match status" value="1"/>
</dbReference>
<evidence type="ECO:0000256" key="8">
    <source>
        <dbReference type="ARBA" id="ARBA00022777"/>
    </source>
</evidence>
<dbReference type="SMART" id="SM00304">
    <property type="entry name" value="HAMP"/>
    <property type="match status" value="1"/>
</dbReference>
<keyword evidence="14" id="KW-1185">Reference proteome</keyword>
<evidence type="ECO:0000259" key="11">
    <source>
        <dbReference type="PROSITE" id="PS50109"/>
    </source>
</evidence>
<evidence type="ECO:0000256" key="3">
    <source>
        <dbReference type="ARBA" id="ARBA00012438"/>
    </source>
</evidence>
<dbReference type="InterPro" id="IPR052162">
    <property type="entry name" value="Sensor_kinase/Photoreceptor"/>
</dbReference>
<evidence type="ECO:0000256" key="2">
    <source>
        <dbReference type="ARBA" id="ARBA00004651"/>
    </source>
</evidence>
<reference evidence="13 14" key="1">
    <citation type="submission" date="2018-05" db="EMBL/GenBank/DDBJ databases">
        <title>Abyssibacter profundi OUC007T gen. nov., sp. nov, a marine bacterium isolated from seawater of the Mariana Trench.</title>
        <authorList>
            <person name="Zhou S."/>
        </authorList>
    </citation>
    <scope>NUCLEOTIDE SEQUENCE [LARGE SCALE GENOMIC DNA]</scope>
    <source>
        <strain evidence="13 14">OUC007</strain>
    </source>
</reference>
<dbReference type="InterPro" id="IPR048760">
    <property type="entry name" value="VP0354-like_sensor_dom"/>
</dbReference>
<accession>A0A363UMW3</accession>
<evidence type="ECO:0000313" key="14">
    <source>
        <dbReference type="Proteomes" id="UP000251800"/>
    </source>
</evidence>
<dbReference type="Gene3D" id="3.30.565.10">
    <property type="entry name" value="Histidine kinase-like ATPase, C-terminal domain"/>
    <property type="match status" value="1"/>
</dbReference>
<dbReference type="SUPFAM" id="SSF103190">
    <property type="entry name" value="Sensory domain-like"/>
    <property type="match status" value="1"/>
</dbReference>
<keyword evidence="7 10" id="KW-0812">Transmembrane</keyword>
<dbReference type="Pfam" id="PF21623">
    <property type="entry name" value="HK_sensor_dom_bact"/>
    <property type="match status" value="1"/>
</dbReference>
<keyword evidence="9 10" id="KW-1133">Transmembrane helix</keyword>
<dbReference type="InterPro" id="IPR029151">
    <property type="entry name" value="Sensor-like_sf"/>
</dbReference>
<dbReference type="SMART" id="SM00388">
    <property type="entry name" value="HisKA"/>
    <property type="match status" value="1"/>
</dbReference>
<feature type="domain" description="HAMP" evidence="12">
    <location>
        <begin position="336"/>
        <end position="388"/>
    </location>
</feature>
<keyword evidence="10" id="KW-0472">Membrane</keyword>
<evidence type="ECO:0000256" key="9">
    <source>
        <dbReference type="ARBA" id="ARBA00022989"/>
    </source>
</evidence>
<evidence type="ECO:0000259" key="12">
    <source>
        <dbReference type="PROSITE" id="PS50885"/>
    </source>
</evidence>
<dbReference type="InterPro" id="IPR003594">
    <property type="entry name" value="HATPase_dom"/>
</dbReference>
<dbReference type="EC" id="2.7.13.3" evidence="3"/>
<keyword evidence="6" id="KW-0808">Transferase</keyword>
<dbReference type="SUPFAM" id="SSF55874">
    <property type="entry name" value="ATPase domain of HSP90 chaperone/DNA topoisomerase II/histidine kinase"/>
    <property type="match status" value="1"/>
</dbReference>
<dbReference type="PANTHER" id="PTHR43304">
    <property type="entry name" value="PHYTOCHROME-LIKE PROTEIN CPH1"/>
    <property type="match status" value="1"/>
</dbReference>
<dbReference type="AlphaFoldDB" id="A0A363UMW3"/>
<gene>
    <name evidence="13" type="ORF">DEH80_04635</name>
</gene>
<dbReference type="Pfam" id="PF00512">
    <property type="entry name" value="HisKA"/>
    <property type="match status" value="1"/>
</dbReference>
<dbReference type="Proteomes" id="UP000251800">
    <property type="component" value="Unassembled WGS sequence"/>
</dbReference>
<dbReference type="Pfam" id="PF02518">
    <property type="entry name" value="HATPase_c"/>
    <property type="match status" value="1"/>
</dbReference>
<keyword evidence="4" id="KW-1003">Cell membrane</keyword>
<dbReference type="SMART" id="SM00387">
    <property type="entry name" value="HATPase_c"/>
    <property type="match status" value="1"/>
</dbReference>
<dbReference type="InterPro" id="IPR003661">
    <property type="entry name" value="HisK_dim/P_dom"/>
</dbReference>
<dbReference type="InterPro" id="IPR004358">
    <property type="entry name" value="Sig_transdc_His_kin-like_C"/>
</dbReference>
<evidence type="ECO:0000313" key="13">
    <source>
        <dbReference type="EMBL" id="PWN56724.1"/>
    </source>
</evidence>
<dbReference type="GO" id="GO:0000155">
    <property type="term" value="F:phosphorelay sensor kinase activity"/>
    <property type="evidence" value="ECO:0007669"/>
    <property type="project" value="InterPro"/>
</dbReference>
<comment type="subcellular location">
    <subcellularLocation>
        <location evidence="2">Cell membrane</location>
        <topology evidence="2">Multi-pass membrane protein</topology>
    </subcellularLocation>
</comment>
<dbReference type="InterPro" id="IPR003660">
    <property type="entry name" value="HAMP_dom"/>
</dbReference>
<sequence length="617" mass="67997">MSALVIVTAASSAGLILSRLTDQLIESRLGELDRATALQASMFRARINELQRDVTLLAGTPPIEGIARAQAHDGADPEDGSTVAQWQRRLSVIFEQTLLSKPAYLQVRYIGMADDARELVRVQRRRPGEPVEVVADGGLQSKADRNYVRQARRRAPGQLYLSAINLNRELGQIESPDLPVIRAAVPVHIDGELFGLVVINLAIQPTLVEIVAATQTPQAVYLTNDQGQFLWHPEPGRAFAFERGDPVTVDSVFPRLAAVLTNPQANERLLRAEADRVMAARSVAYGPPDLGRRLGIFMVTSKADATLPARQLARQAALLLLALVAVTILIGVWLSRLAVRPIARLAQAVEHVGEQHPTLTLPEELSGEARHLGKALSDALGSLRQRNLELQAGNRELKQFAYIASHDLQEPVRTILSFSSLLDNQYRDQLDARGQTSLRFIIESCTRMQALIFGLLEYSRLGIEAVPTRADLGLLAAGVCDDLSEAIKAARAEVTVGELPVLNVFGVEIRLLFQNLIANAIKFRRPDVAPVIELQAKPYEDGWLVTVDDNGIGIEPAHREKVFMIFQRLHNRTEYSGTGIGLAHCRKIVDMHHGRIWVEDSPLGGSRFCVYLKEIRT</sequence>
<evidence type="ECO:0000256" key="5">
    <source>
        <dbReference type="ARBA" id="ARBA00022553"/>
    </source>
</evidence>
<dbReference type="InterPro" id="IPR036890">
    <property type="entry name" value="HATPase_C_sf"/>
</dbReference>
<proteinExistence type="predicted"/>
<protein>
    <recommendedName>
        <fullName evidence="3">histidine kinase</fullName>
        <ecNumber evidence="3">2.7.13.3</ecNumber>
    </recommendedName>
</protein>
<evidence type="ECO:0000256" key="4">
    <source>
        <dbReference type="ARBA" id="ARBA00022475"/>
    </source>
</evidence>
<comment type="caution">
    <text evidence="13">The sequence shown here is derived from an EMBL/GenBank/DDBJ whole genome shotgun (WGS) entry which is preliminary data.</text>
</comment>
<feature type="domain" description="Histidine kinase" evidence="11">
    <location>
        <begin position="403"/>
        <end position="616"/>
    </location>
</feature>
<dbReference type="EMBL" id="QEQK01000004">
    <property type="protein sequence ID" value="PWN56724.1"/>
    <property type="molecule type" value="Genomic_DNA"/>
</dbReference>
<feature type="transmembrane region" description="Helical" evidence="10">
    <location>
        <begin position="316"/>
        <end position="334"/>
    </location>
</feature>
<evidence type="ECO:0000256" key="1">
    <source>
        <dbReference type="ARBA" id="ARBA00000085"/>
    </source>
</evidence>
<evidence type="ECO:0000256" key="7">
    <source>
        <dbReference type="ARBA" id="ARBA00022692"/>
    </source>
</evidence>
<name>A0A363UMW3_9GAMM</name>
<dbReference type="Gene3D" id="6.10.340.10">
    <property type="match status" value="1"/>
</dbReference>
<dbReference type="PANTHER" id="PTHR43304:SF1">
    <property type="entry name" value="PAC DOMAIN-CONTAINING PROTEIN"/>
    <property type="match status" value="1"/>
</dbReference>
<evidence type="ECO:0000256" key="10">
    <source>
        <dbReference type="SAM" id="Phobius"/>
    </source>
</evidence>
<dbReference type="Gene3D" id="1.10.287.130">
    <property type="match status" value="1"/>
</dbReference>